<dbReference type="Proteomes" id="UP001642360">
    <property type="component" value="Unassembled WGS sequence"/>
</dbReference>
<evidence type="ECO:0000313" key="1">
    <source>
        <dbReference type="EMBL" id="CAK9181911.1"/>
    </source>
</evidence>
<reference evidence="1 2" key="1">
    <citation type="submission" date="2024-02" db="EMBL/GenBank/DDBJ databases">
        <authorList>
            <person name="Vignale AGUSTIN F."/>
            <person name="Sosa J E."/>
            <person name="Modenutti C."/>
        </authorList>
    </citation>
    <scope>NUCLEOTIDE SEQUENCE [LARGE SCALE GENOMIC DNA]</scope>
</reference>
<gene>
    <name evidence="1" type="ORF">ILEXP_LOCUS52020</name>
</gene>
<dbReference type="EMBL" id="CAUOFW020008175">
    <property type="protein sequence ID" value="CAK9181911.1"/>
    <property type="molecule type" value="Genomic_DNA"/>
</dbReference>
<proteinExistence type="predicted"/>
<protein>
    <recommendedName>
        <fullName evidence="3">RNase H type-1 domain-containing protein</fullName>
    </recommendedName>
</protein>
<comment type="caution">
    <text evidence="1">The sequence shown here is derived from an EMBL/GenBank/DDBJ whole genome shotgun (WGS) entry which is preliminary data.</text>
</comment>
<evidence type="ECO:0008006" key="3">
    <source>
        <dbReference type="Google" id="ProtNLM"/>
    </source>
</evidence>
<keyword evidence="2" id="KW-1185">Reference proteome</keyword>
<feature type="non-terminal residue" evidence="1">
    <location>
        <position position="1"/>
    </location>
</feature>
<organism evidence="1 2">
    <name type="scientific">Ilex paraguariensis</name>
    <name type="common">yerba mate</name>
    <dbReference type="NCBI Taxonomy" id="185542"/>
    <lineage>
        <taxon>Eukaryota</taxon>
        <taxon>Viridiplantae</taxon>
        <taxon>Streptophyta</taxon>
        <taxon>Embryophyta</taxon>
        <taxon>Tracheophyta</taxon>
        <taxon>Spermatophyta</taxon>
        <taxon>Magnoliopsida</taxon>
        <taxon>eudicotyledons</taxon>
        <taxon>Gunneridae</taxon>
        <taxon>Pentapetalae</taxon>
        <taxon>asterids</taxon>
        <taxon>campanulids</taxon>
        <taxon>Aquifoliales</taxon>
        <taxon>Aquifoliaceae</taxon>
        <taxon>Ilex</taxon>
    </lineage>
</organism>
<dbReference type="AlphaFoldDB" id="A0ABC8ULL3"/>
<evidence type="ECO:0000313" key="2">
    <source>
        <dbReference type="Proteomes" id="UP001642360"/>
    </source>
</evidence>
<accession>A0ABC8ULL3</accession>
<name>A0ABC8ULL3_9AQUA</name>
<sequence>KGCVLAKVEGYDFLTIASHSMVLINSLVIKEAIRGIEVIQGAILSYAQTIPEVQFQYVSRAANATIANRAILPVNWVVSIALELTEICRKEVRQGIG</sequence>